<dbReference type="Proteomes" id="UP000198852">
    <property type="component" value="Unassembled WGS sequence"/>
</dbReference>
<organism evidence="8 9">
    <name type="scientific">Saccharopolyspora flava</name>
    <dbReference type="NCBI Taxonomy" id="95161"/>
    <lineage>
        <taxon>Bacteria</taxon>
        <taxon>Bacillati</taxon>
        <taxon>Actinomycetota</taxon>
        <taxon>Actinomycetes</taxon>
        <taxon>Pseudonocardiales</taxon>
        <taxon>Pseudonocardiaceae</taxon>
        <taxon>Saccharopolyspora</taxon>
    </lineage>
</organism>
<feature type="transmembrane region" description="Helical" evidence="6">
    <location>
        <begin position="77"/>
        <end position="97"/>
    </location>
</feature>
<name>A0A1I6UJC3_9PSEU</name>
<dbReference type="EMBL" id="FOZX01000011">
    <property type="protein sequence ID" value="SFT01520.1"/>
    <property type="molecule type" value="Genomic_DNA"/>
</dbReference>
<proteinExistence type="inferred from homology"/>
<evidence type="ECO:0000256" key="1">
    <source>
        <dbReference type="ARBA" id="ARBA00004141"/>
    </source>
</evidence>
<feature type="transmembrane region" description="Helical" evidence="6">
    <location>
        <begin position="190"/>
        <end position="213"/>
    </location>
</feature>
<evidence type="ECO:0000259" key="7">
    <source>
        <dbReference type="Pfam" id="PF00892"/>
    </source>
</evidence>
<dbReference type="GO" id="GO:0016020">
    <property type="term" value="C:membrane"/>
    <property type="evidence" value="ECO:0007669"/>
    <property type="project" value="UniProtKB-SubCell"/>
</dbReference>
<keyword evidence="9" id="KW-1185">Reference proteome</keyword>
<dbReference type="PANTHER" id="PTHR32322:SF2">
    <property type="entry name" value="EAMA DOMAIN-CONTAINING PROTEIN"/>
    <property type="match status" value="1"/>
</dbReference>
<dbReference type="InterPro" id="IPR050638">
    <property type="entry name" value="AA-Vitamin_Transporters"/>
</dbReference>
<accession>A0A1I6UJC3</accession>
<keyword evidence="5 6" id="KW-0472">Membrane</keyword>
<evidence type="ECO:0000256" key="3">
    <source>
        <dbReference type="ARBA" id="ARBA00022692"/>
    </source>
</evidence>
<evidence type="ECO:0000256" key="6">
    <source>
        <dbReference type="SAM" id="Phobius"/>
    </source>
</evidence>
<dbReference type="AlphaFoldDB" id="A0A1I6UJC3"/>
<dbReference type="STRING" id="95161.SAMN05660874_04967"/>
<feature type="transmembrane region" description="Helical" evidence="6">
    <location>
        <begin position="250"/>
        <end position="268"/>
    </location>
</feature>
<sequence>MEDMASAQHAPGPFAVRDWFLLLASAAGWGTSFLFIKIGAEDFAPATVAWLRLLFGAAALALVPAARVPLRVPRDRWSVVLLGLVWMAVPFVLFPAAERTIPSALAGMINGSAPLFTVLIAMLVTRKSPGTHLSFGLAVGFLGVVAVNLPEITGGGSATGVLMVLGATALYGVAFNLTGPLQARNGALPVIWRAQLAALVLSTPAGLLGLGASTPTPTALAAVAVLGIISTGVAFACFATLVGRVGAARASLATYLVPVVAVLIGAVAGEPLRPLSLVGVVLVLAGAYLSARVPRRAEVTPAGVSPR</sequence>
<dbReference type="InterPro" id="IPR037185">
    <property type="entry name" value="EmrE-like"/>
</dbReference>
<feature type="transmembrane region" description="Helical" evidence="6">
    <location>
        <begin position="155"/>
        <end position="178"/>
    </location>
</feature>
<comment type="subcellular location">
    <subcellularLocation>
        <location evidence="1">Membrane</location>
        <topology evidence="1">Multi-pass membrane protein</topology>
    </subcellularLocation>
</comment>
<dbReference type="SUPFAM" id="SSF103481">
    <property type="entry name" value="Multidrug resistance efflux transporter EmrE"/>
    <property type="match status" value="2"/>
</dbReference>
<feature type="transmembrane region" description="Helical" evidence="6">
    <location>
        <begin position="20"/>
        <end position="40"/>
    </location>
</feature>
<evidence type="ECO:0000256" key="5">
    <source>
        <dbReference type="ARBA" id="ARBA00023136"/>
    </source>
</evidence>
<evidence type="ECO:0000256" key="4">
    <source>
        <dbReference type="ARBA" id="ARBA00022989"/>
    </source>
</evidence>
<keyword evidence="3 6" id="KW-0812">Transmembrane</keyword>
<feature type="transmembrane region" description="Helical" evidence="6">
    <location>
        <begin position="103"/>
        <end position="124"/>
    </location>
</feature>
<dbReference type="Pfam" id="PF00892">
    <property type="entry name" value="EamA"/>
    <property type="match status" value="2"/>
</dbReference>
<evidence type="ECO:0000313" key="8">
    <source>
        <dbReference type="EMBL" id="SFT01520.1"/>
    </source>
</evidence>
<feature type="transmembrane region" description="Helical" evidence="6">
    <location>
        <begin position="219"/>
        <end position="243"/>
    </location>
</feature>
<feature type="domain" description="EamA" evidence="7">
    <location>
        <begin position="20"/>
        <end position="148"/>
    </location>
</feature>
<dbReference type="OrthoDB" id="5242975at2"/>
<feature type="domain" description="EamA" evidence="7">
    <location>
        <begin position="159"/>
        <end position="290"/>
    </location>
</feature>
<comment type="similarity">
    <text evidence="2">Belongs to the EamA transporter family.</text>
</comment>
<keyword evidence="4 6" id="KW-1133">Transmembrane helix</keyword>
<reference evidence="9" key="1">
    <citation type="submission" date="2016-10" db="EMBL/GenBank/DDBJ databases">
        <authorList>
            <person name="Varghese N."/>
            <person name="Submissions S."/>
        </authorList>
    </citation>
    <scope>NUCLEOTIDE SEQUENCE [LARGE SCALE GENOMIC DNA]</scope>
    <source>
        <strain evidence="9">DSM 44771</strain>
    </source>
</reference>
<evidence type="ECO:0000256" key="2">
    <source>
        <dbReference type="ARBA" id="ARBA00007362"/>
    </source>
</evidence>
<gene>
    <name evidence="8" type="ORF">SAMN05660874_04967</name>
</gene>
<protein>
    <submittedName>
        <fullName evidence="8">Threonine/homoserine efflux transporter RhtA</fullName>
    </submittedName>
</protein>
<dbReference type="PANTHER" id="PTHR32322">
    <property type="entry name" value="INNER MEMBRANE TRANSPORTER"/>
    <property type="match status" value="1"/>
</dbReference>
<feature type="transmembrane region" description="Helical" evidence="6">
    <location>
        <begin position="46"/>
        <end position="65"/>
    </location>
</feature>
<dbReference type="InterPro" id="IPR000620">
    <property type="entry name" value="EamA_dom"/>
</dbReference>
<evidence type="ECO:0000313" key="9">
    <source>
        <dbReference type="Proteomes" id="UP000198852"/>
    </source>
</evidence>
<feature type="transmembrane region" description="Helical" evidence="6">
    <location>
        <begin position="274"/>
        <end position="291"/>
    </location>
</feature>
<feature type="transmembrane region" description="Helical" evidence="6">
    <location>
        <begin position="131"/>
        <end position="149"/>
    </location>
</feature>